<gene>
    <name evidence="6" type="ORF">AtubIFM56815_009324</name>
</gene>
<keyword evidence="2 3" id="KW-0378">Hydrolase</keyword>
<dbReference type="PROSITE" id="PS00122">
    <property type="entry name" value="CARBOXYLESTERASE_B_1"/>
    <property type="match status" value="1"/>
</dbReference>
<dbReference type="GO" id="GO:0052689">
    <property type="term" value="F:carboxylic ester hydrolase activity"/>
    <property type="evidence" value="ECO:0007669"/>
    <property type="project" value="TreeGrafter"/>
</dbReference>
<dbReference type="Pfam" id="PF00135">
    <property type="entry name" value="COesterase"/>
    <property type="match status" value="1"/>
</dbReference>
<dbReference type="AlphaFoldDB" id="A0A9W6AT76"/>
<evidence type="ECO:0000256" key="2">
    <source>
        <dbReference type="ARBA" id="ARBA00022801"/>
    </source>
</evidence>
<feature type="region of interest" description="Disordered" evidence="4">
    <location>
        <begin position="1"/>
        <end position="22"/>
    </location>
</feature>
<feature type="domain" description="Carboxylesterase type B" evidence="5">
    <location>
        <begin position="1"/>
        <end position="420"/>
    </location>
</feature>
<evidence type="ECO:0000313" key="7">
    <source>
        <dbReference type="Proteomes" id="UP001144157"/>
    </source>
</evidence>
<comment type="similarity">
    <text evidence="1 3">Belongs to the type-B carboxylesterase/lipase family.</text>
</comment>
<dbReference type="EMBL" id="BRPE01000006">
    <property type="protein sequence ID" value="GLA85100.1"/>
    <property type="molecule type" value="Genomic_DNA"/>
</dbReference>
<dbReference type="PANTHER" id="PTHR43918">
    <property type="entry name" value="ACETYLCHOLINESTERASE"/>
    <property type="match status" value="1"/>
</dbReference>
<evidence type="ECO:0000256" key="1">
    <source>
        <dbReference type="ARBA" id="ARBA00005964"/>
    </source>
</evidence>
<evidence type="ECO:0000313" key="6">
    <source>
        <dbReference type="EMBL" id="GLA85100.1"/>
    </source>
</evidence>
<evidence type="ECO:0000256" key="4">
    <source>
        <dbReference type="SAM" id="MobiDB-lite"/>
    </source>
</evidence>
<dbReference type="InterPro" id="IPR029058">
    <property type="entry name" value="AB_hydrolase_fold"/>
</dbReference>
<name>A0A9W6AT76_ASPTU</name>
<evidence type="ECO:0000259" key="5">
    <source>
        <dbReference type="Pfam" id="PF00135"/>
    </source>
</evidence>
<reference evidence="6" key="1">
    <citation type="submission" date="2022-07" db="EMBL/GenBank/DDBJ databases">
        <title>Taxonomy of Aspergillus series Nigri: significant species reduction supported by multi-species coalescent approaches.</title>
        <authorList>
            <person name="Bian C."/>
            <person name="Kusuya Y."/>
            <person name="Sklenar F."/>
            <person name="D'hooge E."/>
            <person name="Yaguchi T."/>
            <person name="Takahashi H."/>
            <person name="Hubka V."/>
        </authorList>
    </citation>
    <scope>NUCLEOTIDE SEQUENCE</scope>
    <source>
        <strain evidence="6">IFM 56815</strain>
    </source>
</reference>
<organism evidence="6 7">
    <name type="scientific">Aspergillus tubingensis</name>
    <dbReference type="NCBI Taxonomy" id="5068"/>
    <lineage>
        <taxon>Eukaryota</taxon>
        <taxon>Fungi</taxon>
        <taxon>Dikarya</taxon>
        <taxon>Ascomycota</taxon>
        <taxon>Pezizomycotina</taxon>
        <taxon>Eurotiomycetes</taxon>
        <taxon>Eurotiomycetidae</taxon>
        <taxon>Eurotiales</taxon>
        <taxon>Aspergillaceae</taxon>
        <taxon>Aspergillus</taxon>
        <taxon>Aspergillus subgen. Circumdati</taxon>
    </lineage>
</organism>
<dbReference type="SUPFAM" id="SSF53474">
    <property type="entry name" value="alpha/beta-Hydrolases"/>
    <property type="match status" value="1"/>
</dbReference>
<dbReference type="EC" id="3.1.1.-" evidence="3"/>
<protein>
    <recommendedName>
        <fullName evidence="3">Carboxylic ester hydrolase</fullName>
        <ecNumber evidence="3">3.1.1.-</ecNumber>
    </recommendedName>
</protein>
<dbReference type="Gene3D" id="3.40.50.1820">
    <property type="entry name" value="alpha/beta hydrolase"/>
    <property type="match status" value="1"/>
</dbReference>
<dbReference type="InterPro" id="IPR002018">
    <property type="entry name" value="CarbesteraseB"/>
</dbReference>
<comment type="caution">
    <text evidence="6">The sequence shown here is derived from an EMBL/GenBank/DDBJ whole genome shotgun (WGS) entry which is preliminary data.</text>
</comment>
<proteinExistence type="inferred from homology"/>
<dbReference type="PANTHER" id="PTHR43918:SF4">
    <property type="entry name" value="CARBOXYLIC ESTER HYDROLASE"/>
    <property type="match status" value="1"/>
</dbReference>
<dbReference type="InterPro" id="IPR019826">
    <property type="entry name" value="Carboxylesterase_B_AS"/>
</dbReference>
<dbReference type="Proteomes" id="UP001144157">
    <property type="component" value="Unassembled WGS sequence"/>
</dbReference>
<accession>A0A9W6AT76</accession>
<sequence>MPYVQQPVGELRLQTPRPMNTSWTVPRNATEYSPACVGFNQTKGASEACLTLNVVRPASIALHSSLPVAVWIHGGGYTSGSSSEKQYNLSFIVDQSVQMGTPIVAVSLNYRLHCWGFMWSNEMKEAGVGNLGLRDQRLALHWIKENIAAFGGDPAQVTIWGESAGANSVGTHLVAYGGRDDGIFRAAISESGAPSVYQRYPTPDDWQPYYDGIVNASGCSSATDTLACLRTIPTDTLHSIFDNTSIVPEHSISGLSGAKFIPVIDDDFIEGSGTVQLQEGKFVKVPYLIGANADEGTAFAVTGVNTDAEFRELVKDWGLDNVTTDILEALYPNIPQIGIPAIMDEKPPSGYGRQYKRVAAFQGDVNIHGPRRFASQAWSSRNVSVYSYRFDAVSPGNGPAAGSYAGATHGSEMPYVFHNGDGVWYDFNKTTMESIPDSYSHLSTVMSRMSDVYRAEGIKYIGDHLASSFGE</sequence>
<dbReference type="InterPro" id="IPR050654">
    <property type="entry name" value="AChE-related_enzymes"/>
</dbReference>
<evidence type="ECO:0000256" key="3">
    <source>
        <dbReference type="RuleBase" id="RU361235"/>
    </source>
</evidence>